<dbReference type="GO" id="GO:0140563">
    <property type="term" value="F:UDP-D-xylose:beta-D-glucoside alpha-1,3-D-xylosyltransferase activity"/>
    <property type="evidence" value="ECO:0007669"/>
    <property type="project" value="UniProtKB-EC"/>
</dbReference>
<evidence type="ECO:0000256" key="11">
    <source>
        <dbReference type="ARBA" id="ARBA00038854"/>
    </source>
</evidence>
<dbReference type="EMBL" id="CAJOBA010054011">
    <property type="protein sequence ID" value="CAF4270694.1"/>
    <property type="molecule type" value="Genomic_DNA"/>
</dbReference>
<evidence type="ECO:0000256" key="5">
    <source>
        <dbReference type="ARBA" id="ARBA00022692"/>
    </source>
</evidence>
<evidence type="ECO:0000256" key="3">
    <source>
        <dbReference type="ARBA" id="ARBA00022676"/>
    </source>
</evidence>
<dbReference type="Proteomes" id="UP000677228">
    <property type="component" value="Unassembled WGS sequence"/>
</dbReference>
<name>A0A8S2FIW2_9BILA</name>
<dbReference type="Proteomes" id="UP000682733">
    <property type="component" value="Unassembled WGS sequence"/>
</dbReference>
<comment type="subcellular location">
    <subcellularLocation>
        <location evidence="1">Membrane</location>
        <topology evidence="1">Single-pass type II membrane protein</topology>
    </subcellularLocation>
</comment>
<evidence type="ECO:0000256" key="1">
    <source>
        <dbReference type="ARBA" id="ARBA00004606"/>
    </source>
</evidence>
<comment type="similarity">
    <text evidence="2">Belongs to the glycosyltransferase 8 family.</text>
</comment>
<dbReference type="InterPro" id="IPR051993">
    <property type="entry name" value="Glycosyltransferase_8"/>
</dbReference>
<keyword evidence="7" id="KW-1133">Transmembrane helix</keyword>
<keyword evidence="8" id="KW-0472">Membrane</keyword>
<gene>
    <name evidence="13" type="ORF">OVA965_LOCUS36024</name>
    <name evidence="14" type="ORF">TMI583_LOCUS37016</name>
</gene>
<accession>A0A8S2FIW2</accession>
<evidence type="ECO:0000256" key="9">
    <source>
        <dbReference type="ARBA" id="ARBA00023180"/>
    </source>
</evidence>
<sequence length="490" mass="58178">VTEASNALKSALIFTPPPLIFHIFTENHLKQEFQSKFETWPNEYQSNFQVNYYDIQFTRGNDAQWRNLFKQCCTQRLFIPDILTNIDSVLYIDTDVLFLSNIRELWRLFRKFNSTQIASLTPEHEELSMGWYNRFARHPYYGKLGLNSGVMLMNLTRIREVNMIDDILKIYNIYEKNITWGDQCLLNIYFNQYPERLLEFTCEWNYRPDHCMYENNCPTTEIMGIKLLHGCRGAFHNEKYQEFKAIYRAIDEWNFESNLKSTILHKIKLYLSEHSTTNCGKISSMFTKHIAKEISAKNRKNDINDHGTCSATNECTKPTLNNVSSIQNSPHLALVICGDRDEEVLVLLKSIFLFTKYSSTNIYLHLITDEQAKKNMIKKLSEVPLLMRQMFIVKYYDIIYPSYVDREQWINLFRYCGTQRIFLPDNLPELDHILYFDTDTLLLQSLDRFWSLFNNFNQTHIVGLVKENEVLQLSWYPLYSKHPFVWPTVY</sequence>
<dbReference type="PANTHER" id="PTHR46012">
    <property type="entry name" value="IP22168P"/>
    <property type="match status" value="1"/>
</dbReference>
<dbReference type="AlphaFoldDB" id="A0A8S2FIW2"/>
<evidence type="ECO:0000313" key="13">
    <source>
        <dbReference type="EMBL" id="CAF1480065.1"/>
    </source>
</evidence>
<dbReference type="Gene3D" id="3.90.550.10">
    <property type="entry name" value="Spore Coat Polysaccharide Biosynthesis Protein SpsA, Chain A"/>
    <property type="match status" value="2"/>
</dbReference>
<evidence type="ECO:0000256" key="2">
    <source>
        <dbReference type="ARBA" id="ARBA00006351"/>
    </source>
</evidence>
<keyword evidence="5" id="KW-0812">Transmembrane</keyword>
<evidence type="ECO:0000256" key="10">
    <source>
        <dbReference type="ARBA" id="ARBA00037301"/>
    </source>
</evidence>
<dbReference type="PANTHER" id="PTHR46012:SF2">
    <property type="entry name" value="IP22168P"/>
    <property type="match status" value="1"/>
</dbReference>
<dbReference type="InterPro" id="IPR029044">
    <property type="entry name" value="Nucleotide-diphossugar_trans"/>
</dbReference>
<proteinExistence type="inferred from homology"/>
<evidence type="ECO:0000256" key="4">
    <source>
        <dbReference type="ARBA" id="ARBA00022679"/>
    </source>
</evidence>
<dbReference type="EMBL" id="CAJNOK010032091">
    <property type="protein sequence ID" value="CAF1480065.1"/>
    <property type="molecule type" value="Genomic_DNA"/>
</dbReference>
<comment type="catalytic activity">
    <reaction evidence="12">
        <text>3-O-(beta-D-glucosyl)-L-seryl-[EGF-like domain protein] + UDP-alpha-D-xylose = 3-O-[alpha-D-xylosyl-(1-&gt;3)-beta-D-glucosyl]-L-seryl-[EGF-like domain protein] + UDP + H(+)</text>
        <dbReference type="Rhea" id="RHEA:56064"/>
        <dbReference type="Rhea" id="RHEA-COMP:14610"/>
        <dbReference type="Rhea" id="RHEA-COMP:14611"/>
        <dbReference type="ChEBI" id="CHEBI:15378"/>
        <dbReference type="ChEBI" id="CHEBI:57632"/>
        <dbReference type="ChEBI" id="CHEBI:58223"/>
        <dbReference type="ChEBI" id="CHEBI:140575"/>
        <dbReference type="ChEBI" id="CHEBI:140576"/>
        <dbReference type="EC" id="2.4.2.42"/>
    </reaction>
</comment>
<keyword evidence="9" id="KW-0325">Glycoprotein</keyword>
<keyword evidence="6" id="KW-0735">Signal-anchor</keyword>
<feature type="non-terminal residue" evidence="13">
    <location>
        <position position="1"/>
    </location>
</feature>
<reference evidence="13" key="1">
    <citation type="submission" date="2021-02" db="EMBL/GenBank/DDBJ databases">
        <authorList>
            <person name="Nowell W R."/>
        </authorList>
    </citation>
    <scope>NUCLEOTIDE SEQUENCE</scope>
</reference>
<comment type="function">
    <text evidence="10">Glycosyltransferase which elongates the O-linked glucose attached to EGF-like repeats in the extracellular domain of Notch proteins by catalyzing the addition of xylose.</text>
</comment>
<keyword evidence="3" id="KW-0328">Glycosyltransferase</keyword>
<dbReference type="SUPFAM" id="SSF53448">
    <property type="entry name" value="Nucleotide-diphospho-sugar transferases"/>
    <property type="match status" value="2"/>
</dbReference>
<evidence type="ECO:0000313" key="14">
    <source>
        <dbReference type="EMBL" id="CAF4270694.1"/>
    </source>
</evidence>
<evidence type="ECO:0000313" key="15">
    <source>
        <dbReference type="Proteomes" id="UP000677228"/>
    </source>
</evidence>
<evidence type="ECO:0000256" key="12">
    <source>
        <dbReference type="ARBA" id="ARBA00049181"/>
    </source>
</evidence>
<dbReference type="InterPro" id="IPR002495">
    <property type="entry name" value="Glyco_trans_8"/>
</dbReference>
<evidence type="ECO:0000256" key="7">
    <source>
        <dbReference type="ARBA" id="ARBA00022989"/>
    </source>
</evidence>
<protein>
    <recommendedName>
        <fullName evidence="11">UDP-D-xylose:beta-D-glucoside alpha-1,3-D-xylosyltransferase</fullName>
        <ecNumber evidence="11">2.4.2.42</ecNumber>
    </recommendedName>
</protein>
<dbReference type="GO" id="GO:0016020">
    <property type="term" value="C:membrane"/>
    <property type="evidence" value="ECO:0007669"/>
    <property type="project" value="UniProtKB-SubCell"/>
</dbReference>
<dbReference type="EC" id="2.4.2.42" evidence="11"/>
<comment type="caution">
    <text evidence="13">The sequence shown here is derived from an EMBL/GenBank/DDBJ whole genome shotgun (WGS) entry which is preliminary data.</text>
</comment>
<evidence type="ECO:0000256" key="8">
    <source>
        <dbReference type="ARBA" id="ARBA00023136"/>
    </source>
</evidence>
<keyword evidence="4" id="KW-0808">Transferase</keyword>
<dbReference type="GO" id="GO:0016266">
    <property type="term" value="P:protein O-linked glycosylation via N-acetyl-galactosamine"/>
    <property type="evidence" value="ECO:0007669"/>
    <property type="project" value="TreeGrafter"/>
</dbReference>
<organism evidence="13 15">
    <name type="scientific">Didymodactylos carnosus</name>
    <dbReference type="NCBI Taxonomy" id="1234261"/>
    <lineage>
        <taxon>Eukaryota</taxon>
        <taxon>Metazoa</taxon>
        <taxon>Spiralia</taxon>
        <taxon>Gnathifera</taxon>
        <taxon>Rotifera</taxon>
        <taxon>Eurotatoria</taxon>
        <taxon>Bdelloidea</taxon>
        <taxon>Philodinida</taxon>
        <taxon>Philodinidae</taxon>
        <taxon>Didymodactylos</taxon>
    </lineage>
</organism>
<evidence type="ECO:0000256" key="6">
    <source>
        <dbReference type="ARBA" id="ARBA00022968"/>
    </source>
</evidence>
<dbReference type="Pfam" id="PF01501">
    <property type="entry name" value="Glyco_transf_8"/>
    <property type="match status" value="2"/>
</dbReference>